<evidence type="ECO:0000256" key="1">
    <source>
        <dbReference type="ARBA" id="ARBA00004141"/>
    </source>
</evidence>
<reference evidence="7 8" key="1">
    <citation type="journal article" date="2014" name="Nat. Commun.">
        <title>Klebsormidium flaccidum genome reveals primary factors for plant terrestrial adaptation.</title>
        <authorList>
            <person name="Hori K."/>
            <person name="Maruyama F."/>
            <person name="Fujisawa T."/>
            <person name="Togashi T."/>
            <person name="Yamamoto N."/>
            <person name="Seo M."/>
            <person name="Sato S."/>
            <person name="Yamada T."/>
            <person name="Mori H."/>
            <person name="Tajima N."/>
            <person name="Moriyama T."/>
            <person name="Ikeuchi M."/>
            <person name="Watanabe M."/>
            <person name="Wada H."/>
            <person name="Kobayashi K."/>
            <person name="Saito M."/>
            <person name="Masuda T."/>
            <person name="Sasaki-Sekimoto Y."/>
            <person name="Mashiguchi K."/>
            <person name="Awai K."/>
            <person name="Shimojima M."/>
            <person name="Masuda S."/>
            <person name="Iwai M."/>
            <person name="Nobusawa T."/>
            <person name="Narise T."/>
            <person name="Kondo S."/>
            <person name="Saito H."/>
            <person name="Sato R."/>
            <person name="Murakawa M."/>
            <person name="Ihara Y."/>
            <person name="Oshima-Yamada Y."/>
            <person name="Ohtaka K."/>
            <person name="Satoh M."/>
            <person name="Sonobe K."/>
            <person name="Ishii M."/>
            <person name="Ohtani R."/>
            <person name="Kanamori-Sato M."/>
            <person name="Honoki R."/>
            <person name="Miyazaki D."/>
            <person name="Mochizuki H."/>
            <person name="Umetsu J."/>
            <person name="Higashi K."/>
            <person name="Shibata D."/>
            <person name="Kamiya Y."/>
            <person name="Sato N."/>
            <person name="Nakamura Y."/>
            <person name="Tabata S."/>
            <person name="Ida S."/>
            <person name="Kurokawa K."/>
            <person name="Ohta H."/>
        </authorList>
    </citation>
    <scope>NUCLEOTIDE SEQUENCE [LARGE SCALE GENOMIC DNA]</scope>
    <source>
        <strain evidence="7 8">NIES-2285</strain>
    </source>
</reference>
<proteinExistence type="predicted"/>
<comment type="subcellular location">
    <subcellularLocation>
        <location evidence="1">Membrane</location>
        <topology evidence="1">Multi-pass membrane protein</topology>
    </subcellularLocation>
</comment>
<evidence type="ECO:0000313" key="7">
    <source>
        <dbReference type="EMBL" id="GAQ91777.1"/>
    </source>
</evidence>
<evidence type="ECO:0000256" key="3">
    <source>
        <dbReference type="ARBA" id="ARBA00022692"/>
    </source>
</evidence>
<dbReference type="OMA" id="MEIATSW"/>
<keyword evidence="8" id="KW-1185">Reference proteome</keyword>
<evidence type="ECO:0000256" key="6">
    <source>
        <dbReference type="SAM" id="Phobius"/>
    </source>
</evidence>
<feature type="transmembrane region" description="Helical" evidence="6">
    <location>
        <begin position="219"/>
        <end position="242"/>
    </location>
</feature>
<evidence type="ECO:0000256" key="2">
    <source>
        <dbReference type="ARBA" id="ARBA00022448"/>
    </source>
</evidence>
<accession>A0A1Y1ISY9</accession>
<dbReference type="PANTHER" id="PTHR23505:SF52">
    <property type="entry name" value="MAJOR FACILITATOR SUPERFAMILY PROTEIN"/>
    <property type="match status" value="1"/>
</dbReference>
<sequence length="308" mass="33603">MAGGTFYGYPGWRSAGCILALQGCLIGFCVYLFAVDATDEGAEESLYEPLVDAAVVEPVSKLVKLKNDVTTILKIESFQAIILQGVVGCWPWTALVFLTMWLELIGFTHSEAAVLVACFNVSVSISGFFGGWIGDFAAARLPNTGRVMCAQFSATMMLPVFSAVLLGLPNDPDYFVSYAITLFVGGLFISWPGASTNNPIFSEVVPPQLRTTVYAVDRLLELLLASFGPFGVGYVAEHIFGFDLHDMGDHRNPKDADSLGMALAWNINLPAALCALCYTWLYWTYPRDRERALKARGVVVVREPELLA</sequence>
<dbReference type="SUPFAM" id="SSF103473">
    <property type="entry name" value="MFS general substrate transporter"/>
    <property type="match status" value="1"/>
</dbReference>
<keyword evidence="3 6" id="KW-0812">Transmembrane</keyword>
<keyword evidence="2" id="KW-0813">Transport</keyword>
<dbReference type="InterPro" id="IPR036259">
    <property type="entry name" value="MFS_trans_sf"/>
</dbReference>
<evidence type="ECO:0000256" key="5">
    <source>
        <dbReference type="ARBA" id="ARBA00023136"/>
    </source>
</evidence>
<dbReference type="STRING" id="105231.A0A1Y1ISY9"/>
<dbReference type="Gene3D" id="1.20.1250.20">
    <property type="entry name" value="MFS general substrate transporter like domains"/>
    <property type="match status" value="1"/>
</dbReference>
<feature type="transmembrane region" description="Helical" evidence="6">
    <location>
        <begin position="174"/>
        <end position="191"/>
    </location>
</feature>
<evidence type="ECO:0000256" key="4">
    <source>
        <dbReference type="ARBA" id="ARBA00022989"/>
    </source>
</evidence>
<dbReference type="Proteomes" id="UP000054558">
    <property type="component" value="Unassembled WGS sequence"/>
</dbReference>
<protein>
    <submittedName>
        <fullName evidence="7">Major facilitator superfamily protein</fullName>
    </submittedName>
</protein>
<dbReference type="PANTHER" id="PTHR23505">
    <property type="entry name" value="SPINSTER"/>
    <property type="match status" value="1"/>
</dbReference>
<evidence type="ECO:0000313" key="8">
    <source>
        <dbReference type="Proteomes" id="UP000054558"/>
    </source>
</evidence>
<keyword evidence="4 6" id="KW-1133">Transmembrane helix</keyword>
<feature type="transmembrane region" description="Helical" evidence="6">
    <location>
        <begin position="81"/>
        <end position="102"/>
    </location>
</feature>
<dbReference type="EMBL" id="DF237801">
    <property type="protein sequence ID" value="GAQ91777.1"/>
    <property type="molecule type" value="Genomic_DNA"/>
</dbReference>
<dbReference type="InterPro" id="IPR044770">
    <property type="entry name" value="MFS_spinster-like"/>
</dbReference>
<dbReference type="AlphaFoldDB" id="A0A1Y1ISY9"/>
<feature type="transmembrane region" description="Helical" evidence="6">
    <location>
        <begin position="114"/>
        <end position="137"/>
    </location>
</feature>
<organism evidence="7 8">
    <name type="scientific">Klebsormidium nitens</name>
    <name type="common">Green alga</name>
    <name type="synonym">Ulothrix nitens</name>
    <dbReference type="NCBI Taxonomy" id="105231"/>
    <lineage>
        <taxon>Eukaryota</taxon>
        <taxon>Viridiplantae</taxon>
        <taxon>Streptophyta</taxon>
        <taxon>Klebsormidiophyceae</taxon>
        <taxon>Klebsormidiales</taxon>
        <taxon>Klebsormidiaceae</taxon>
        <taxon>Klebsormidium</taxon>
    </lineage>
</organism>
<gene>
    <name evidence="7" type="ORF">KFL_008520030</name>
</gene>
<name>A0A1Y1ISY9_KLENI</name>
<feature type="transmembrane region" description="Helical" evidence="6">
    <location>
        <begin position="262"/>
        <end position="283"/>
    </location>
</feature>
<keyword evidence="5 6" id="KW-0472">Membrane</keyword>
<feature type="transmembrane region" description="Helical" evidence="6">
    <location>
        <begin position="12"/>
        <end position="34"/>
    </location>
</feature>
<dbReference type="GO" id="GO:0016020">
    <property type="term" value="C:membrane"/>
    <property type="evidence" value="ECO:0007669"/>
    <property type="project" value="UniProtKB-SubCell"/>
</dbReference>
<feature type="transmembrane region" description="Helical" evidence="6">
    <location>
        <begin position="149"/>
        <end position="168"/>
    </location>
</feature>
<dbReference type="OrthoDB" id="440755at2759"/>